<evidence type="ECO:0000313" key="2">
    <source>
        <dbReference type="Proteomes" id="UP001642484"/>
    </source>
</evidence>
<accession>A0ABP0KXC7</accession>
<dbReference type="EMBL" id="CAXAMN010010347">
    <property type="protein sequence ID" value="CAK9031561.1"/>
    <property type="molecule type" value="Genomic_DNA"/>
</dbReference>
<keyword evidence="2" id="KW-1185">Reference proteome</keyword>
<sequence length="342" mass="39512">MHDCGLNIPDQLCRNYWQHLDDVNDEVAVSSRQLRRLADQEVWPIGIHGDEANIGLVNAPFDKILGVFMNVPLFRPRSTLVSRYLLFSVEHSRIVDVHRTINPVLTEIVASLNRCLETGILGRRFIVTELRGDQVWIKFLFQHRSSWQGVPVCFRCQASTRATDVNYLFYDKWLPTLRSTMDFLVEELPDQMSPLTQLHFFSMNSIKPCTLHILNLGLLHISNGSTMAMLLHMHYFGEVVRGSDPNGYRSACEEAYRDFQNWRRTHKVVCCVKRFSFWSVFKDEYGAYMNTKGYAARVLSSWLEDCLDRAVSTPPPHMKADDRLIYTQAALKGVNRFFGLVE</sequence>
<dbReference type="Proteomes" id="UP001642484">
    <property type="component" value="Unassembled WGS sequence"/>
</dbReference>
<name>A0ABP0KXC7_9DINO</name>
<gene>
    <name evidence="1" type="ORF">CCMP2556_LOCUS18343</name>
</gene>
<proteinExistence type="predicted"/>
<reference evidence="1 2" key="1">
    <citation type="submission" date="2024-02" db="EMBL/GenBank/DDBJ databases">
        <authorList>
            <person name="Chen Y."/>
            <person name="Shah S."/>
            <person name="Dougan E. K."/>
            <person name="Thang M."/>
            <person name="Chan C."/>
        </authorList>
    </citation>
    <scope>NUCLEOTIDE SEQUENCE [LARGE SCALE GENOMIC DNA]</scope>
</reference>
<organism evidence="1 2">
    <name type="scientific">Durusdinium trenchii</name>
    <dbReference type="NCBI Taxonomy" id="1381693"/>
    <lineage>
        <taxon>Eukaryota</taxon>
        <taxon>Sar</taxon>
        <taxon>Alveolata</taxon>
        <taxon>Dinophyceae</taxon>
        <taxon>Suessiales</taxon>
        <taxon>Symbiodiniaceae</taxon>
        <taxon>Durusdinium</taxon>
    </lineage>
</organism>
<evidence type="ECO:0000313" key="1">
    <source>
        <dbReference type="EMBL" id="CAK9031561.1"/>
    </source>
</evidence>
<protein>
    <submittedName>
        <fullName evidence="1">Uncharacterized protein</fullName>
    </submittedName>
</protein>
<comment type="caution">
    <text evidence="1">The sequence shown here is derived from an EMBL/GenBank/DDBJ whole genome shotgun (WGS) entry which is preliminary data.</text>
</comment>
<feature type="non-terminal residue" evidence="1">
    <location>
        <position position="342"/>
    </location>
</feature>